<evidence type="ECO:0000313" key="3">
    <source>
        <dbReference type="Proteomes" id="UP000799537"/>
    </source>
</evidence>
<proteinExistence type="predicted"/>
<reference evidence="2" key="1">
    <citation type="journal article" date="2020" name="Stud. Mycol.">
        <title>101 Dothideomycetes genomes: a test case for predicting lifestyles and emergence of pathogens.</title>
        <authorList>
            <person name="Haridas S."/>
            <person name="Albert R."/>
            <person name="Binder M."/>
            <person name="Bloem J."/>
            <person name="Labutti K."/>
            <person name="Salamov A."/>
            <person name="Andreopoulos B."/>
            <person name="Baker S."/>
            <person name="Barry K."/>
            <person name="Bills G."/>
            <person name="Bluhm B."/>
            <person name="Cannon C."/>
            <person name="Castanera R."/>
            <person name="Culley D."/>
            <person name="Daum C."/>
            <person name="Ezra D."/>
            <person name="Gonzalez J."/>
            <person name="Henrissat B."/>
            <person name="Kuo A."/>
            <person name="Liang C."/>
            <person name="Lipzen A."/>
            <person name="Lutzoni F."/>
            <person name="Magnuson J."/>
            <person name="Mondo S."/>
            <person name="Nolan M."/>
            <person name="Ohm R."/>
            <person name="Pangilinan J."/>
            <person name="Park H.-J."/>
            <person name="Ramirez L."/>
            <person name="Alfaro M."/>
            <person name="Sun H."/>
            <person name="Tritt A."/>
            <person name="Yoshinaga Y."/>
            <person name="Zwiers L.-H."/>
            <person name="Turgeon B."/>
            <person name="Goodwin S."/>
            <person name="Spatafora J."/>
            <person name="Crous P."/>
            <person name="Grigoriev I."/>
        </authorList>
    </citation>
    <scope>NUCLEOTIDE SEQUENCE</scope>
    <source>
        <strain evidence="2">ATCC 36951</strain>
    </source>
</reference>
<evidence type="ECO:0008006" key="4">
    <source>
        <dbReference type="Google" id="ProtNLM"/>
    </source>
</evidence>
<dbReference type="AlphaFoldDB" id="A0A6A6CDL0"/>
<keyword evidence="1" id="KW-0732">Signal</keyword>
<dbReference type="Proteomes" id="UP000799537">
    <property type="component" value="Unassembled WGS sequence"/>
</dbReference>
<dbReference type="RefSeq" id="XP_033665692.1">
    <property type="nucleotide sequence ID" value="XM_033807354.1"/>
</dbReference>
<sequence>MKSIQTLLPTFVASIATTFAYSPLLLPSLTTHQPNGNPAGQVNYYRIAFTVTSSSNNGTTSSGYCNRSWGDNSWLQPEAYSVNVPTGDWIICDSSEDNLGDKSSDFQFQLFPYFSIGNFSLAVKETLGDGSSLQGLTHITNQTDSYTCEINPREVLYQQHPQGDCSIPEGKGPFEVSVSLM</sequence>
<name>A0A6A6CDL0_ZASCE</name>
<accession>A0A6A6CDL0</accession>
<evidence type="ECO:0000313" key="2">
    <source>
        <dbReference type="EMBL" id="KAF2164803.1"/>
    </source>
</evidence>
<keyword evidence="3" id="KW-1185">Reference proteome</keyword>
<gene>
    <name evidence="2" type="ORF">M409DRAFT_24708</name>
</gene>
<dbReference type="OrthoDB" id="550577at2759"/>
<dbReference type="GeneID" id="54560626"/>
<evidence type="ECO:0000256" key="1">
    <source>
        <dbReference type="SAM" id="SignalP"/>
    </source>
</evidence>
<feature type="chain" id="PRO_5025349647" description="AA1-like domain-containing protein" evidence="1">
    <location>
        <begin position="21"/>
        <end position="181"/>
    </location>
</feature>
<dbReference type="EMBL" id="ML993602">
    <property type="protein sequence ID" value="KAF2164803.1"/>
    <property type="molecule type" value="Genomic_DNA"/>
</dbReference>
<organism evidence="2 3">
    <name type="scientific">Zasmidium cellare ATCC 36951</name>
    <dbReference type="NCBI Taxonomy" id="1080233"/>
    <lineage>
        <taxon>Eukaryota</taxon>
        <taxon>Fungi</taxon>
        <taxon>Dikarya</taxon>
        <taxon>Ascomycota</taxon>
        <taxon>Pezizomycotina</taxon>
        <taxon>Dothideomycetes</taxon>
        <taxon>Dothideomycetidae</taxon>
        <taxon>Mycosphaerellales</taxon>
        <taxon>Mycosphaerellaceae</taxon>
        <taxon>Zasmidium</taxon>
    </lineage>
</organism>
<protein>
    <recommendedName>
        <fullName evidence="4">AA1-like domain-containing protein</fullName>
    </recommendedName>
</protein>
<feature type="signal peptide" evidence="1">
    <location>
        <begin position="1"/>
        <end position="20"/>
    </location>
</feature>